<feature type="domain" description="UvrC family homology region profile" evidence="3">
    <location>
        <begin position="197"/>
        <end position="378"/>
    </location>
</feature>
<organism evidence="4">
    <name type="scientific">uncultured Pyrinomonadaceae bacterium</name>
    <dbReference type="NCBI Taxonomy" id="2283094"/>
    <lineage>
        <taxon>Bacteria</taxon>
        <taxon>Pseudomonadati</taxon>
        <taxon>Acidobacteriota</taxon>
        <taxon>Blastocatellia</taxon>
        <taxon>Blastocatellales</taxon>
        <taxon>Pyrinomonadaceae</taxon>
        <taxon>environmental samples</taxon>
    </lineage>
</organism>
<dbReference type="AlphaFoldDB" id="A0A6J4PDH6"/>
<dbReference type="Pfam" id="PF22920">
    <property type="entry name" value="UvrC_RNaseH"/>
    <property type="match status" value="1"/>
</dbReference>
<dbReference type="EMBL" id="CADCUR010000204">
    <property type="protein sequence ID" value="CAA9410425.1"/>
    <property type="molecule type" value="Genomic_DNA"/>
</dbReference>
<dbReference type="GO" id="GO:0009380">
    <property type="term" value="C:excinuclease repair complex"/>
    <property type="evidence" value="ECO:0007669"/>
    <property type="project" value="TreeGrafter"/>
</dbReference>
<name>A0A6J4PDH6_9BACT</name>
<dbReference type="InterPro" id="IPR036876">
    <property type="entry name" value="UVR_dom_sf"/>
</dbReference>
<dbReference type="PROSITE" id="PS50151">
    <property type="entry name" value="UVR"/>
    <property type="match status" value="1"/>
</dbReference>
<dbReference type="InterPro" id="IPR050066">
    <property type="entry name" value="UvrABC_protein_C"/>
</dbReference>
<keyword evidence="1" id="KW-0227">DNA damage</keyword>
<dbReference type="Gene3D" id="3.30.420.340">
    <property type="entry name" value="UvrC, RNAse H endonuclease domain"/>
    <property type="match status" value="1"/>
</dbReference>
<dbReference type="GO" id="GO:0009381">
    <property type="term" value="F:excinuclease ABC activity"/>
    <property type="evidence" value="ECO:0007669"/>
    <property type="project" value="InterPro"/>
</dbReference>
<feature type="domain" description="UVR" evidence="2">
    <location>
        <begin position="111"/>
        <end position="146"/>
    </location>
</feature>
<sequence length="502" mass="57087">MENLNYPFLKLTLDEKFPRLLITRRPENKTPVQNIYGAFLPTGMARRLLDLLQRKFRLHPCELDIQGDFDAPCPEYFLHRCLAPCVERICDRSTYLETVEIVHLILSGQAEAALKKIDRKIELLAEDLEYELAAEWRDARLTIEEIANNAKWQIAAAAMNDVITLTDEDDSTRIHLTTLRRGKSVGVLDFQVEKKSFEQILPDFINGFYQFYAPKQIFVPCDFPNRKSLEEKLTLDFGHRVKIVAQMPEKLPPSVFKTQKLAAHSFKHKNHQTSAQISAALDEIKILFGLKMIPRRIECFDVAHLAGKEIVAARVVATGGVLQREDGLVWEFENLSETAALAAAVRERIRLLPAKKDLPDLLLVDGAKPQINRVKKILEEFNLTHLTVVGAVKPPRAHNQISHFLTAKSARLEFDRSSRAMNFLQTLRDAAHALANETHRELHSLVQIFAVNENAPQVKYLLVPTRYAERGGDAADLSPIRSLTQAGEIILKTKNKRQKFKV</sequence>
<protein>
    <submittedName>
        <fullName evidence="4">Excinuclease ABC subunit C</fullName>
    </submittedName>
</protein>
<proteinExistence type="predicted"/>
<accession>A0A6J4PDH6</accession>
<reference evidence="4" key="1">
    <citation type="submission" date="2020-02" db="EMBL/GenBank/DDBJ databases">
        <authorList>
            <person name="Meier V. D."/>
        </authorList>
    </citation>
    <scope>NUCLEOTIDE SEQUENCE</scope>
    <source>
        <strain evidence="4">AVDCRST_MAG74</strain>
    </source>
</reference>
<evidence type="ECO:0000259" key="3">
    <source>
        <dbReference type="PROSITE" id="PS50165"/>
    </source>
</evidence>
<evidence type="ECO:0000256" key="1">
    <source>
        <dbReference type="ARBA" id="ARBA00023236"/>
    </source>
</evidence>
<dbReference type="PROSITE" id="PS50165">
    <property type="entry name" value="UVRC"/>
    <property type="match status" value="1"/>
</dbReference>
<dbReference type="PANTHER" id="PTHR30562:SF1">
    <property type="entry name" value="UVRABC SYSTEM PROTEIN C"/>
    <property type="match status" value="1"/>
</dbReference>
<evidence type="ECO:0000313" key="4">
    <source>
        <dbReference type="EMBL" id="CAA9410425.1"/>
    </source>
</evidence>
<evidence type="ECO:0000259" key="2">
    <source>
        <dbReference type="PROSITE" id="PS50151"/>
    </source>
</evidence>
<gene>
    <name evidence="4" type="ORF">AVDCRST_MAG74-2247</name>
</gene>
<dbReference type="GO" id="GO:0009432">
    <property type="term" value="P:SOS response"/>
    <property type="evidence" value="ECO:0007669"/>
    <property type="project" value="UniProtKB-KW"/>
</dbReference>
<dbReference type="InterPro" id="IPR001162">
    <property type="entry name" value="UvrC_RNase_H_dom"/>
</dbReference>
<dbReference type="InterPro" id="IPR038476">
    <property type="entry name" value="UvrC_RNase_H_dom_sf"/>
</dbReference>
<dbReference type="SUPFAM" id="SSF46600">
    <property type="entry name" value="C-terminal UvrC-binding domain of UvrB"/>
    <property type="match status" value="1"/>
</dbReference>
<dbReference type="Pfam" id="PF08459">
    <property type="entry name" value="UvrC_RNaseH_dom"/>
    <property type="match status" value="1"/>
</dbReference>
<dbReference type="InterPro" id="IPR001943">
    <property type="entry name" value="UVR_dom"/>
</dbReference>
<keyword evidence="1" id="KW-0742">SOS response</keyword>
<dbReference type="PANTHER" id="PTHR30562">
    <property type="entry name" value="UVRC/OXIDOREDUCTASE"/>
    <property type="match status" value="1"/>
</dbReference>